<keyword evidence="3" id="KW-0614">Plasmid</keyword>
<proteinExistence type="predicted"/>
<dbReference type="Gene3D" id="3.40.50.300">
    <property type="entry name" value="P-loop containing nucleotide triphosphate hydrolases"/>
    <property type="match status" value="1"/>
</dbReference>
<evidence type="ECO:0000313" key="6">
    <source>
        <dbReference type="EMBL" id="MBM4628509.1"/>
    </source>
</evidence>
<dbReference type="OMA" id="IMITHTF"/>
<reference evidence="5" key="4">
    <citation type="submission" date="2019-11" db="EMBL/GenBank/DDBJ databases">
        <title>Spread of Macrolides and rifampicin resistant Rhodococcus equi in clinical isolates in the USA.</title>
        <authorList>
            <person name="Alvarez-Narvaez S."/>
            <person name="Huber L."/>
            <person name="Cohen N.D."/>
            <person name="Slovis N."/>
            <person name="Greiter M."/>
            <person name="Giguere S."/>
            <person name="Hart K."/>
        </authorList>
    </citation>
    <scope>NUCLEOTIDE SEQUENCE</scope>
    <source>
        <strain evidence="5">Lh_17</strain>
        <strain evidence="6">Lh_38</strain>
        <strain evidence="7">Lh_5</strain>
    </source>
</reference>
<dbReference type="EMBL" id="AP001204">
    <property type="protein sequence ID" value="BAB16647.1"/>
    <property type="molecule type" value="Genomic_DNA"/>
</dbReference>
<evidence type="ECO:0000313" key="5">
    <source>
        <dbReference type="EMBL" id="MBM4566212.1"/>
    </source>
</evidence>
<dbReference type="GO" id="GO:0005524">
    <property type="term" value="F:ATP binding"/>
    <property type="evidence" value="ECO:0007669"/>
    <property type="project" value="UniProtKB-KW"/>
</dbReference>
<keyword evidence="5" id="KW-0067">ATP-binding</keyword>
<dbReference type="RefSeq" id="WP_011114837.1">
    <property type="nucleotide sequence ID" value="NC_004854.1"/>
</dbReference>
<evidence type="ECO:0000313" key="9">
    <source>
        <dbReference type="EMBL" id="NKW44542.1"/>
    </source>
</evidence>
<dbReference type="EMBL" id="WVDC01000024">
    <property type="protein sequence ID" value="NKW44542.1"/>
    <property type="molecule type" value="Genomic_DNA"/>
</dbReference>
<dbReference type="Proteomes" id="UP000808906">
    <property type="component" value="Unassembled WGS sequence"/>
</dbReference>
<keyword evidence="5" id="KW-0547">Nucleotide-binding</keyword>
<feature type="compositionally biased region" description="Basic and acidic residues" evidence="1">
    <location>
        <begin position="569"/>
        <end position="591"/>
    </location>
</feature>
<protein>
    <submittedName>
        <fullName evidence="5">ATP-binding protein</fullName>
    </submittedName>
</protein>
<geneLocation type="plasmid" evidence="3">
    <name>pREAT701</name>
    <name>p33701</name>
</geneLocation>
<gene>
    <name evidence="3" type="primary">orf38</name>
    <name evidence="5" type="ORF">GS441_12420</name>
    <name evidence="6" type="ORF">GS453_17275</name>
    <name evidence="7" type="ORF">GS551_24920</name>
    <name evidence="8" type="ORF">GS882_07395</name>
    <name evidence="9" type="ORF">GS947_24060</name>
    <name evidence="2" type="ORF">pVAPA_0160</name>
    <name evidence="4" type="ORF">pVAPB_0160</name>
</gene>
<dbReference type="EMBL" id="HM114217">
    <property type="protein sequence ID" value="ADI50210.1"/>
    <property type="molecule type" value="Genomic_DNA"/>
</dbReference>
<reference evidence="4" key="2">
    <citation type="journal article" date="2008" name="J. Bacteriol.">
        <title>Evolution of the Rhodococcus equi vap pathogenicity island seen through comparison of host-associated vapA and vapB virulence plasmids.</title>
        <authorList>
            <person name="Letek M."/>
            <person name="Ocampo-Sosa A.A."/>
            <person name="Sanders M."/>
            <person name="Fogarty U."/>
            <person name="Buckley T."/>
            <person name="Leadon D.P."/>
            <person name="Gonzalez P."/>
            <person name="Scortti M."/>
            <person name="Meijer W.G."/>
            <person name="Parkhill J."/>
            <person name="Bentley S."/>
            <person name="Vazquez-Boland J.A."/>
        </authorList>
    </citation>
    <scope>NUCLEOTIDE SEQUENCE [LARGE SCALE GENOMIC DNA]</scope>
    <source>
        <strain evidence="4">PAM1593</strain>
        <plasmid evidence="4">pVAPB1593</plasmid>
    </source>
</reference>
<evidence type="ECO:0000313" key="3">
    <source>
        <dbReference type="EMBL" id="BAB16647.1"/>
    </source>
</evidence>
<geneLocation type="plasmid" evidence="4">
    <name>pVAPB1593</name>
</geneLocation>
<evidence type="ECO:0000313" key="4">
    <source>
        <dbReference type="EMBL" id="CAQ30294.1"/>
    </source>
</evidence>
<evidence type="ECO:0000313" key="2">
    <source>
        <dbReference type="EMBL" id="ADI50210.1"/>
    </source>
</evidence>
<reference evidence="2" key="3">
    <citation type="journal article" date="2010" name="FEMS Microbiol. Lett.">
        <title>Analysis of plasmid diversity in 96 Rhodococcus equi strains isolated in Normandy (France) and sequencing of the 87-kb type I virulence plasmid.</title>
        <authorList>
            <person name="Duquesne F."/>
            <person name="Hebert L."/>
            <person name="Sevin C."/>
            <person name="Breuil M.F."/>
            <person name="Tapprest J."/>
            <person name="Laugier C."/>
            <person name="Petry S."/>
        </authorList>
    </citation>
    <scope>NUCLEOTIDE SEQUENCE</scope>
    <source>
        <strain evidence="2">MBE116</strain>
        <plasmid evidence="2">pVAPAMBE116</plasmid>
    </source>
</reference>
<dbReference type="InterPro" id="IPR051162">
    <property type="entry name" value="T4SS_component"/>
</dbReference>
<evidence type="ECO:0000256" key="1">
    <source>
        <dbReference type="SAM" id="MobiDB-lite"/>
    </source>
</evidence>
<geneLocation type="plasmid" evidence="2">
    <name>pVAPAMBE116</name>
</geneLocation>
<evidence type="ECO:0000313" key="7">
    <source>
        <dbReference type="EMBL" id="MBM4717367.1"/>
    </source>
</evidence>
<dbReference type="EMBL" id="WUYC01000012">
    <property type="protein sequence ID" value="MBM4717367.1"/>
    <property type="molecule type" value="Genomic_DNA"/>
</dbReference>
<name>Q9EY91_RHOHA</name>
<dbReference type="AlphaFoldDB" id="Q9EY91"/>
<organism evidence="3">
    <name type="scientific">Rhodococcus hoagii</name>
    <name type="common">Corynebacterium equii</name>
    <dbReference type="NCBI Taxonomy" id="43767"/>
    <lineage>
        <taxon>Bacteria</taxon>
        <taxon>Bacillati</taxon>
        <taxon>Actinomycetota</taxon>
        <taxon>Actinomycetes</taxon>
        <taxon>Mycobacteriales</taxon>
        <taxon>Nocardiaceae</taxon>
        <taxon>Prescottella</taxon>
    </lineage>
</organism>
<reference evidence="8" key="5">
    <citation type="journal article" date="2020" name="Environ. Microbiol.">
        <title>The novel and transferable erm(51) gene confers Macrolides, Lincosamides, and Streptogramins B (MLSB) resistance to clonal Rhodococcus equi in the environment.</title>
        <authorList>
            <person name="Huber L."/>
            <person name="Giguere S."/>
            <person name="Slovis N.M."/>
            <person name="Alvarez-Narvaez S."/>
            <person name="Hart K.A."/>
            <person name="Greiter M."/>
            <person name="Morris E.R.A."/>
            <person name="Cohen N.D."/>
        </authorList>
    </citation>
    <scope>NUCLEOTIDE SEQUENCE</scope>
    <source>
        <strain evidence="8">Lh_116_1</strain>
        <strain evidence="9">Lh_16_1</strain>
    </source>
</reference>
<dbReference type="EMBL" id="WUXD01000038">
    <property type="protein sequence ID" value="MBM4628509.1"/>
    <property type="molecule type" value="Genomic_DNA"/>
</dbReference>
<dbReference type="PANTHER" id="PTHR30121:SF6">
    <property type="entry name" value="SLR6007 PROTEIN"/>
    <property type="match status" value="1"/>
</dbReference>
<reference evidence="3" key="1">
    <citation type="journal article" date="2000" name="Infect. Immun.">
        <title>DNA sequence and comparison of virulence plasmids from Rhodococcus equi ATCC 33701 and 103.</title>
        <authorList>
            <person name="Takai S."/>
            <person name="Hines S.A."/>
            <person name="Sekizaki T."/>
            <person name="Nicholson V.M."/>
            <person name="Alperin D.A."/>
            <person name="Osaki M."/>
            <person name="Takamatsu D."/>
            <person name="Nakamura M."/>
            <person name="Suzuki K."/>
            <person name="Ogino N."/>
            <person name="Kakuda T."/>
            <person name="Dan H."/>
            <person name="Prescott J.F."/>
        </authorList>
    </citation>
    <scope>NUCLEOTIDE SEQUENCE</scope>
    <source>
        <strain evidence="3">ATCC33701</strain>
        <plasmid evidence="3">pREAT701 (p33701)</plasmid>
    </source>
</reference>
<evidence type="ECO:0000313" key="8">
    <source>
        <dbReference type="EMBL" id="NKT77951.1"/>
    </source>
</evidence>
<dbReference type="Proteomes" id="UP000738270">
    <property type="component" value="Unassembled WGS sequence"/>
</dbReference>
<dbReference type="Proteomes" id="UP000608063">
    <property type="component" value="Unassembled WGS sequence"/>
</dbReference>
<dbReference type="EMBL" id="WUXR01000006">
    <property type="protein sequence ID" value="MBM4566212.1"/>
    <property type="molecule type" value="Genomic_DNA"/>
</dbReference>
<dbReference type="EMBL" id="AM947676">
    <property type="protein sequence ID" value="CAQ30294.1"/>
    <property type="molecule type" value="Genomic_DNA"/>
</dbReference>
<dbReference type="InterPro" id="IPR027417">
    <property type="entry name" value="P-loop_NTPase"/>
</dbReference>
<sequence length="591" mass="63641">MSAHKAAKAKPQTPADKIARTLLSDADLAALESAAAAEQNAVKKAWKQALIKRQYSRRATLERLTKSSTDGFTRDVATLDERGFDGPGGGRMSTVMPPVEYRGTNVQVAGAYPWIVGAKAPLLGTPLGRHLRTGAAVGFDPLYAWKMKAITAPSCLICALNGFGKSTLLRRICLGDIARGTRVLVPGDLKPDLRRLTEAVEGQVSEVGYGTGSNNPLARGPIGEAIAQLPEGSLERERAEFALHARQLNMTCALLEIVRRGPLRDFEETMLASAIRLLYAEDSEFSNDKPALMQDLIDVIAGAPDELMEDAVADSAEEYRAQIKPLLRSMRALVKGRFGETFNRHSTVRIDISKPMVCLDVSSVPPGDELMRAAVLLSGWNEAFAAVEAAHILADAGLGPNLAFHVLMDEFWQVLSVADGALVPRVDAVQRLQRSIGVAMTMVTHSLAELEKAGGLGLVERSRARIIGPVPEAEVDRLSKFMKFSEAERNMLTSWATDGTSAVDEKKALRQARRKAAVNYVAADDTVDTSAPETKRTAAGVGQFLLKLGEGAAPGTPFKVWVPPAEEASGIHDTDARLRSADDDRGKEFAA</sequence>
<accession>Q9EY91</accession>
<dbReference type="Proteomes" id="UP000706122">
    <property type="component" value="Unassembled WGS sequence"/>
</dbReference>
<feature type="region of interest" description="Disordered" evidence="1">
    <location>
        <begin position="566"/>
        <end position="591"/>
    </location>
</feature>
<dbReference type="EMBL" id="WVBC01000020">
    <property type="protein sequence ID" value="NKT77951.1"/>
    <property type="molecule type" value="Genomic_DNA"/>
</dbReference>
<dbReference type="PANTHER" id="PTHR30121">
    <property type="entry name" value="UNCHARACTERIZED PROTEIN YJGR-RELATED"/>
    <property type="match status" value="1"/>
</dbReference>
<dbReference type="GeneID" id="57580585"/>
<dbReference type="Proteomes" id="UP000603463">
    <property type="component" value="Unassembled WGS sequence"/>
</dbReference>
<dbReference type="SUPFAM" id="SSF52540">
    <property type="entry name" value="P-loop containing nucleoside triphosphate hydrolases"/>
    <property type="match status" value="1"/>
</dbReference>